<name>K4RG39_STRDJ</name>
<dbReference type="Proteomes" id="UP000008043">
    <property type="component" value="Chromosome"/>
</dbReference>
<dbReference type="Gene3D" id="3.30.450.30">
    <property type="entry name" value="Dynein light chain 2a, cytoplasmic"/>
    <property type="match status" value="1"/>
</dbReference>
<gene>
    <name evidence="2" type="ORF">BN159_7735</name>
</gene>
<organism evidence="2 3">
    <name type="scientific">Streptomyces davaonensis (strain DSM 101723 / JCM 4913 / KCC S-0913 / 768)</name>
    <dbReference type="NCBI Taxonomy" id="1214101"/>
    <lineage>
        <taxon>Bacteria</taxon>
        <taxon>Bacillati</taxon>
        <taxon>Actinomycetota</taxon>
        <taxon>Actinomycetes</taxon>
        <taxon>Kitasatosporales</taxon>
        <taxon>Streptomycetaceae</taxon>
        <taxon>Streptomyces</taxon>
    </lineage>
</organism>
<dbReference type="Pfam" id="PF03259">
    <property type="entry name" value="Robl_LC7"/>
    <property type="match status" value="1"/>
</dbReference>
<dbReference type="AlphaFoldDB" id="K4RG39"/>
<evidence type="ECO:0000259" key="1">
    <source>
        <dbReference type="SMART" id="SM00960"/>
    </source>
</evidence>
<dbReference type="PATRIC" id="fig|1214101.3.peg.7832"/>
<keyword evidence="3" id="KW-1185">Reference proteome</keyword>
<dbReference type="KEGG" id="sdv:BN159_7735"/>
<dbReference type="eggNOG" id="COG2018">
    <property type="taxonomic scope" value="Bacteria"/>
</dbReference>
<dbReference type="EMBL" id="HE971709">
    <property type="protein sequence ID" value="CCK32114.1"/>
    <property type="molecule type" value="Genomic_DNA"/>
</dbReference>
<dbReference type="InterPro" id="IPR053141">
    <property type="entry name" value="Mycobact_SerProt_Inhib_Rv3364c"/>
</dbReference>
<dbReference type="PANTHER" id="PTHR36222">
    <property type="entry name" value="SERINE PROTEASE INHIBITOR RV3364C"/>
    <property type="match status" value="1"/>
</dbReference>
<feature type="domain" description="Roadblock/LAMTOR2" evidence="1">
    <location>
        <begin position="11"/>
        <end position="102"/>
    </location>
</feature>
<dbReference type="PANTHER" id="PTHR36222:SF1">
    <property type="entry name" value="SERINE PROTEASE INHIBITOR RV3364C"/>
    <property type="match status" value="1"/>
</dbReference>
<evidence type="ECO:0000313" key="2">
    <source>
        <dbReference type="EMBL" id="CCK32114.1"/>
    </source>
</evidence>
<dbReference type="RefSeq" id="WP_015662440.1">
    <property type="nucleotide sequence ID" value="NC_020504.1"/>
</dbReference>
<dbReference type="SUPFAM" id="SSF103196">
    <property type="entry name" value="Roadblock/LC7 domain"/>
    <property type="match status" value="1"/>
</dbReference>
<proteinExistence type="predicted"/>
<reference evidence="2 3" key="1">
    <citation type="journal article" date="2012" name="J. Bacteriol.">
        <title>Genome sequence of the bacterium Streptomyces davawensis JCM 4913 and heterologous production of the unique antibiotic roseoflavin.</title>
        <authorList>
            <person name="Jankowitsch F."/>
            <person name="Schwarz J."/>
            <person name="Ruckert C."/>
            <person name="Gust B."/>
            <person name="Szczepanowski R."/>
            <person name="Blom J."/>
            <person name="Pelzer S."/>
            <person name="Kalinowski J."/>
            <person name="Mack M."/>
        </authorList>
    </citation>
    <scope>NUCLEOTIDE SEQUENCE [LARGE SCALE GENOMIC DNA]</scope>
    <source>
        <strain evidence="3">DSM 101723 / JCM 4913 / KCC S-0913 / 768</strain>
    </source>
</reference>
<accession>K4RG39</accession>
<sequence length="142" mass="14966">MKPDTPTNDLTWLLKDFVERTSGAQSALVTSRDGLKVSYFSSREGAEPDTLSAIASGMHSLAIGATAELQVAGGVRQVTVELDEGYLFIMAAGEGALLSVLADGSTDVEQISYETALLVKRMPEHLSVALRNQSAVGGQPVL</sequence>
<dbReference type="HOGENOM" id="CLU_094585_1_1_11"/>
<dbReference type="STRING" id="1214101.BN159_7735"/>
<evidence type="ECO:0000313" key="3">
    <source>
        <dbReference type="Proteomes" id="UP000008043"/>
    </source>
</evidence>
<protein>
    <recommendedName>
        <fullName evidence="1">Roadblock/LAMTOR2 domain-containing protein</fullName>
    </recommendedName>
</protein>
<dbReference type="SMART" id="SM00960">
    <property type="entry name" value="Robl_LC7"/>
    <property type="match status" value="1"/>
</dbReference>
<dbReference type="InterPro" id="IPR004942">
    <property type="entry name" value="Roadblock/LAMTOR2_dom"/>
</dbReference>
<dbReference type="OrthoDB" id="4225665at2"/>